<feature type="signal peptide" evidence="1">
    <location>
        <begin position="1"/>
        <end position="29"/>
    </location>
</feature>
<evidence type="ECO:0000313" key="2">
    <source>
        <dbReference type="EMBL" id="XDQ04589.1"/>
    </source>
</evidence>
<evidence type="ECO:0008006" key="3">
    <source>
        <dbReference type="Google" id="ProtNLM"/>
    </source>
</evidence>
<accession>A0AB39MEZ0</accession>
<reference evidence="2" key="1">
    <citation type="submission" date="2024-07" db="EMBL/GenBank/DDBJ databases">
        <authorList>
            <person name="Yu S.T."/>
        </authorList>
    </citation>
    <scope>NUCLEOTIDE SEQUENCE</scope>
    <source>
        <strain evidence="2">R08</strain>
    </source>
</reference>
<evidence type="ECO:0000256" key="1">
    <source>
        <dbReference type="SAM" id="SignalP"/>
    </source>
</evidence>
<keyword evidence="1" id="KW-0732">Signal</keyword>
<feature type="chain" id="PRO_5044280163" description="Secreted protein" evidence="1">
    <location>
        <begin position="30"/>
        <end position="116"/>
    </location>
</feature>
<dbReference type="AlphaFoldDB" id="A0AB39MEZ0"/>
<dbReference type="EMBL" id="CP163431">
    <property type="protein sequence ID" value="XDQ04589.1"/>
    <property type="molecule type" value="Genomic_DNA"/>
</dbReference>
<protein>
    <recommendedName>
        <fullName evidence="3">Secreted protein</fullName>
    </recommendedName>
</protein>
<name>A0AB39MEZ0_9ACTN</name>
<gene>
    <name evidence="2" type="ORF">AB5J58_32480</name>
</gene>
<organism evidence="2">
    <name type="scientific">Streptomyces sp. R08</name>
    <dbReference type="NCBI Taxonomy" id="3238624"/>
    <lineage>
        <taxon>Bacteria</taxon>
        <taxon>Bacillati</taxon>
        <taxon>Actinomycetota</taxon>
        <taxon>Actinomycetes</taxon>
        <taxon>Kitasatosporales</taxon>
        <taxon>Streptomycetaceae</taxon>
        <taxon>Streptomyces</taxon>
    </lineage>
</organism>
<dbReference type="RefSeq" id="WP_369190109.1">
    <property type="nucleotide sequence ID" value="NZ_CP163431.1"/>
</dbReference>
<proteinExistence type="predicted"/>
<sequence length="116" mass="12476">MKLKQRIVVGAVSVLAFSGLPVFVAGAHADPSCTVSASGSTSGKSYTVNFTKNPCGRKVRAYVGCIYTDTFYRSNKYGKTLTGTGTSKATCDSRDIIEKRGHQVYVPGQGWTTYLH</sequence>